<feature type="repeat" description="ANK" evidence="5">
    <location>
        <begin position="203"/>
        <end position="235"/>
    </location>
</feature>
<dbReference type="GO" id="GO:0016567">
    <property type="term" value="P:protein ubiquitination"/>
    <property type="evidence" value="ECO:0007669"/>
    <property type="project" value="UniProtKB-UniPathway"/>
</dbReference>
<name>A0A4W4FLB8_ELEEL</name>
<keyword evidence="3" id="KW-0677">Repeat</keyword>
<dbReference type="Proteomes" id="UP000314983">
    <property type="component" value="Chromosome 3"/>
</dbReference>
<proteinExistence type="inferred from homology"/>
<feature type="region of interest" description="Disordered" evidence="6">
    <location>
        <begin position="56"/>
        <end position="97"/>
    </location>
</feature>
<evidence type="ECO:0000313" key="8">
    <source>
        <dbReference type="Ensembl" id="ENSEEEP00000024739.2"/>
    </source>
</evidence>
<reference evidence="8" key="5">
    <citation type="submission" date="2025-09" db="UniProtKB">
        <authorList>
            <consortium name="Ensembl"/>
        </authorList>
    </citation>
    <scope>IDENTIFICATION</scope>
</reference>
<dbReference type="InterPro" id="IPR001496">
    <property type="entry name" value="SOCS_box"/>
</dbReference>
<dbReference type="PROSITE" id="PS50225">
    <property type="entry name" value="SOCS"/>
    <property type="match status" value="1"/>
</dbReference>
<dbReference type="Gene3D" id="1.25.40.20">
    <property type="entry name" value="Ankyrin repeat-containing domain"/>
    <property type="match status" value="3"/>
</dbReference>
<dbReference type="Pfam" id="PF07525">
    <property type="entry name" value="SOCS_box"/>
    <property type="match status" value="1"/>
</dbReference>
<evidence type="ECO:0000256" key="6">
    <source>
        <dbReference type="SAM" id="MobiDB-lite"/>
    </source>
</evidence>
<reference evidence="8" key="3">
    <citation type="submission" date="2020-05" db="EMBL/GenBank/DDBJ databases">
        <title>Electrophorus electricus (electric eel) genome, fEleEle1, primary haplotype.</title>
        <authorList>
            <person name="Myers G."/>
            <person name="Meyer A."/>
            <person name="Fedrigo O."/>
            <person name="Formenti G."/>
            <person name="Rhie A."/>
            <person name="Tracey A."/>
            <person name="Sims Y."/>
            <person name="Jarvis E.D."/>
        </authorList>
    </citation>
    <scope>NUCLEOTIDE SEQUENCE [LARGE SCALE GENOMIC DNA]</scope>
</reference>
<dbReference type="PROSITE" id="PS50088">
    <property type="entry name" value="ANK_REPEAT"/>
    <property type="match status" value="7"/>
</dbReference>
<dbReference type="InterPro" id="IPR036036">
    <property type="entry name" value="SOCS_box-like_dom_sf"/>
</dbReference>
<dbReference type="SMART" id="SM00253">
    <property type="entry name" value="SOCS"/>
    <property type="match status" value="1"/>
</dbReference>
<keyword evidence="4 5" id="KW-0040">ANK repeat</keyword>
<dbReference type="Gene3D" id="1.10.750.20">
    <property type="entry name" value="SOCS box"/>
    <property type="match status" value="1"/>
</dbReference>
<evidence type="ECO:0000256" key="4">
    <source>
        <dbReference type="ARBA" id="ARBA00023043"/>
    </source>
</evidence>
<dbReference type="UniPathway" id="UPA00143"/>
<dbReference type="InterPro" id="IPR051573">
    <property type="entry name" value="Ankyrin-SOCS_box_domain"/>
</dbReference>
<dbReference type="SMART" id="SM00969">
    <property type="entry name" value="SOCS_box"/>
    <property type="match status" value="1"/>
</dbReference>
<dbReference type="PANTHER" id="PTHR24136:SF15">
    <property type="entry name" value="ANK_REP_REGION DOMAIN-CONTAINING PROTEIN"/>
    <property type="match status" value="1"/>
</dbReference>
<dbReference type="OMA" id="CETINDP"/>
<dbReference type="STRING" id="8005.ENSEEEP00000024739"/>
<feature type="repeat" description="ANK" evidence="5">
    <location>
        <begin position="472"/>
        <end position="504"/>
    </location>
</feature>
<protein>
    <recommendedName>
        <fullName evidence="7">SOCS box domain-containing protein</fullName>
    </recommendedName>
</protein>
<dbReference type="RefSeq" id="XP_026854841.2">
    <property type="nucleotide sequence ID" value="XM_026999040.2"/>
</dbReference>
<feature type="repeat" description="ANK" evidence="5">
    <location>
        <begin position="400"/>
        <end position="432"/>
    </location>
</feature>
<feature type="domain" description="SOCS box" evidence="7">
    <location>
        <begin position="627"/>
        <end position="669"/>
    </location>
</feature>
<dbReference type="GeneTree" id="ENSGT00940000155490"/>
<evidence type="ECO:0000256" key="2">
    <source>
        <dbReference type="ARBA" id="ARBA00005949"/>
    </source>
</evidence>
<evidence type="ECO:0000256" key="3">
    <source>
        <dbReference type="ARBA" id="ARBA00022737"/>
    </source>
</evidence>
<dbReference type="GeneID" id="113570562"/>
<reference evidence="9" key="2">
    <citation type="journal article" date="2017" name="Sci. Adv.">
        <title>A tail of two voltages: Proteomic comparison of the three electric organs of the electric eel.</title>
        <authorList>
            <person name="Traeger L.L."/>
            <person name="Sabat G."/>
            <person name="Barrett-Wilt G.A."/>
            <person name="Wells G.B."/>
            <person name="Sussman M.R."/>
        </authorList>
    </citation>
    <scope>NUCLEOTIDE SEQUENCE [LARGE SCALE GENOMIC DNA]</scope>
</reference>
<reference evidence="9" key="1">
    <citation type="journal article" date="2014" name="Science">
        <title>Nonhuman genetics. Genomic basis for the convergent evolution of electric organs.</title>
        <authorList>
            <person name="Gallant J.R."/>
            <person name="Traeger L.L."/>
            <person name="Volkening J.D."/>
            <person name="Moffett H."/>
            <person name="Chen P.H."/>
            <person name="Novina C.D."/>
            <person name="Phillips G.N.Jr."/>
            <person name="Anand R."/>
            <person name="Wells G.B."/>
            <person name="Pinch M."/>
            <person name="Guth R."/>
            <person name="Unguez G.A."/>
            <person name="Albert J.S."/>
            <person name="Zakon H.H."/>
            <person name="Samanta M.P."/>
            <person name="Sussman M.R."/>
        </authorList>
    </citation>
    <scope>NUCLEOTIDE SEQUENCE [LARGE SCALE GENOMIC DNA]</scope>
</reference>
<dbReference type="KEGG" id="eee:113570562"/>
<accession>A0A4W4FLB8</accession>
<comment type="pathway">
    <text evidence="1">Protein modification; protein ubiquitination.</text>
</comment>
<dbReference type="AlphaFoldDB" id="A0A4W4FLB8"/>
<dbReference type="GO" id="GO:0045732">
    <property type="term" value="P:positive regulation of protein catabolic process"/>
    <property type="evidence" value="ECO:0007669"/>
    <property type="project" value="TreeGrafter"/>
</dbReference>
<dbReference type="InterPro" id="IPR036770">
    <property type="entry name" value="Ankyrin_rpt-contain_sf"/>
</dbReference>
<dbReference type="FunFam" id="1.10.750.20:FF:000001">
    <property type="entry name" value="Ankyrin repeat and SOCS box containing 1"/>
    <property type="match status" value="1"/>
</dbReference>
<organism evidence="8 9">
    <name type="scientific">Electrophorus electricus</name>
    <name type="common">Electric eel</name>
    <name type="synonym">Gymnotus electricus</name>
    <dbReference type="NCBI Taxonomy" id="8005"/>
    <lineage>
        <taxon>Eukaryota</taxon>
        <taxon>Metazoa</taxon>
        <taxon>Chordata</taxon>
        <taxon>Craniata</taxon>
        <taxon>Vertebrata</taxon>
        <taxon>Euteleostomi</taxon>
        <taxon>Actinopterygii</taxon>
        <taxon>Neopterygii</taxon>
        <taxon>Teleostei</taxon>
        <taxon>Ostariophysi</taxon>
        <taxon>Gymnotiformes</taxon>
        <taxon>Gymnotoidei</taxon>
        <taxon>Gymnotidae</taxon>
        <taxon>Electrophorus</taxon>
    </lineage>
</organism>
<feature type="repeat" description="ANK" evidence="5">
    <location>
        <begin position="442"/>
        <end position="470"/>
    </location>
</feature>
<dbReference type="GO" id="GO:0035556">
    <property type="term" value="P:intracellular signal transduction"/>
    <property type="evidence" value="ECO:0007669"/>
    <property type="project" value="InterPro"/>
</dbReference>
<gene>
    <name evidence="8" type="primary">LOC113570562</name>
</gene>
<feature type="repeat" description="ANK" evidence="5">
    <location>
        <begin position="269"/>
        <end position="301"/>
    </location>
</feature>
<feature type="repeat" description="ANK" evidence="5">
    <location>
        <begin position="302"/>
        <end position="334"/>
    </location>
</feature>
<evidence type="ECO:0000313" key="9">
    <source>
        <dbReference type="Proteomes" id="UP000314983"/>
    </source>
</evidence>
<dbReference type="InterPro" id="IPR002110">
    <property type="entry name" value="Ankyrin_rpt"/>
</dbReference>
<evidence type="ECO:0000256" key="1">
    <source>
        <dbReference type="ARBA" id="ARBA00004906"/>
    </source>
</evidence>
<dbReference type="SUPFAM" id="SSF48403">
    <property type="entry name" value="Ankyrin repeat"/>
    <property type="match status" value="1"/>
</dbReference>
<evidence type="ECO:0000256" key="5">
    <source>
        <dbReference type="PROSITE-ProRule" id="PRU00023"/>
    </source>
</evidence>
<dbReference type="PRINTS" id="PR01415">
    <property type="entry name" value="ANKYRIN"/>
</dbReference>
<dbReference type="SMART" id="SM00248">
    <property type="entry name" value="ANK"/>
    <property type="match status" value="11"/>
</dbReference>
<keyword evidence="9" id="KW-1185">Reference proteome</keyword>
<dbReference type="Ensembl" id="ENSEEET00000025024.2">
    <property type="protein sequence ID" value="ENSEEEP00000024739.2"/>
    <property type="gene ID" value="ENSEEEG00000011982.2"/>
</dbReference>
<sequence>MAAARVSVPGLHTTAVDTKDYSAYTNMSEEELLQVAIELSLAEAKPTMWQNRYIRSHTQPPPAQYPSVQRRQNLPPPADPPANSPVNLSANPPSEKECTKIDRDVHNHYFSKDKNEVIAWTRQNGYLQVTVEPMKNLDPFLSSIWKGDAKALRKIVQEKSINLTEDNKDGWIPLHECAYYGHVECLKVLLEAKPETINNRTLRNQTPLLLAVGRKHLACVQYLLEKGADPNLANSQWETPLYKACEKGFEEAVGLLLRYGATATKSCVQGGTPLHEAVINKNLQVCKMLLQSGAKLMSRNIYGIDSLFTAAQCGATEVLSFLLMKGADVNTQANDGASALFEACKNGHEEVVGILLSKRADVNKSNKAGLLPIHVAAKNGHDGIVAMLIPRTSRAKIRHCGISPLHLAAERNRDDILETLINAGMDVNFILSDNWSKMYEDRRSTALYFAVVNSNNEAAAMLLEAGANPNLDIFNPLLVAVRKSCLEMVKLLVKHGANVNAVLPTHPTTFPAALIFCTEYMPMLKYLMDNGCDALSCFKCNYGSKTHPSLKPQRNGREGQYYISDEHSEDCIQFCELVSNPKTSLWVGPIIDVLLDYVGHVKLCSRVIEHLDGYSDWAIIKEKSMPPRPLMHLCRLKIRQQMGINRLRRINTLPLPERLIKFLSHRREYFGDIL</sequence>
<feature type="repeat" description="ANK" evidence="5">
    <location>
        <begin position="335"/>
        <end position="367"/>
    </location>
</feature>
<reference evidence="8" key="4">
    <citation type="submission" date="2025-08" db="UniProtKB">
        <authorList>
            <consortium name="Ensembl"/>
        </authorList>
    </citation>
    <scope>IDENTIFICATION</scope>
</reference>
<dbReference type="Pfam" id="PF12796">
    <property type="entry name" value="Ank_2"/>
    <property type="match status" value="4"/>
</dbReference>
<evidence type="ECO:0000259" key="7">
    <source>
        <dbReference type="PROSITE" id="PS50225"/>
    </source>
</evidence>
<dbReference type="PROSITE" id="PS50297">
    <property type="entry name" value="ANK_REP_REGION"/>
    <property type="match status" value="7"/>
</dbReference>
<dbReference type="PANTHER" id="PTHR24136">
    <property type="entry name" value="SOWAH (DROSOPHILA) HOMOLOG"/>
    <property type="match status" value="1"/>
</dbReference>
<feature type="compositionally biased region" description="Pro residues" evidence="6">
    <location>
        <begin position="74"/>
        <end position="83"/>
    </location>
</feature>
<comment type="similarity">
    <text evidence="2">Belongs to the ankyrin SOCS box (ASB) family.</text>
</comment>
<dbReference type="SUPFAM" id="SSF158235">
    <property type="entry name" value="SOCS box-like"/>
    <property type="match status" value="1"/>
</dbReference>